<keyword evidence="1" id="KW-0812">Transmembrane</keyword>
<dbReference type="AlphaFoldDB" id="A0AAW9A3Y2"/>
<feature type="transmembrane region" description="Helical" evidence="1">
    <location>
        <begin position="214"/>
        <end position="234"/>
    </location>
</feature>
<dbReference type="EMBL" id="JAOTNP010000070">
    <property type="protein sequence ID" value="MDV8947604.1"/>
    <property type="molecule type" value="Genomic_DNA"/>
</dbReference>
<feature type="transmembrane region" description="Helical" evidence="1">
    <location>
        <begin position="9"/>
        <end position="28"/>
    </location>
</feature>
<reference evidence="2 3" key="1">
    <citation type="journal article" date="2022" name="Front. Cell. Infect. Microbiol.">
        <title>The probiotic and immunomodulation effects of Limosilactobacillus reuteri RGW1 isolated from calf feces.</title>
        <authorList>
            <person name="Huang K."/>
            <person name="Shi W."/>
            <person name="Yang B."/>
            <person name="Wang J."/>
        </authorList>
    </citation>
    <scope>NUCLEOTIDE SEQUENCE [LARGE SCALE GENOMIC DNA]</scope>
    <source>
        <strain evidence="2 3">RGW1</strain>
    </source>
</reference>
<evidence type="ECO:0000313" key="3">
    <source>
        <dbReference type="Proteomes" id="UP001286376"/>
    </source>
</evidence>
<name>A0AAW9A3Y2_LIMRT</name>
<gene>
    <name evidence="2" type="ORF">NX099_09530</name>
</gene>
<keyword evidence="1" id="KW-0472">Membrane</keyword>
<keyword evidence="1" id="KW-1133">Transmembrane helix</keyword>
<proteinExistence type="predicted"/>
<comment type="caution">
    <text evidence="2">The sequence shown here is derived from an EMBL/GenBank/DDBJ whole genome shotgun (WGS) entry which is preliminary data.</text>
</comment>
<dbReference type="RefSeq" id="WP_086118460.1">
    <property type="nucleotide sequence ID" value="NZ_JAOTNP010000070.1"/>
</dbReference>
<accession>A0AAW9A3Y2</accession>
<evidence type="ECO:0008006" key="4">
    <source>
        <dbReference type="Google" id="ProtNLM"/>
    </source>
</evidence>
<organism evidence="2 3">
    <name type="scientific">Limosilactobacillus reuteri</name>
    <name type="common">Lactobacillus reuteri</name>
    <dbReference type="NCBI Taxonomy" id="1598"/>
    <lineage>
        <taxon>Bacteria</taxon>
        <taxon>Bacillati</taxon>
        <taxon>Bacillota</taxon>
        <taxon>Bacilli</taxon>
        <taxon>Lactobacillales</taxon>
        <taxon>Lactobacillaceae</taxon>
        <taxon>Limosilactobacillus</taxon>
    </lineage>
</organism>
<sequence length="276" mass="31798">MSKYQKRSVIGEIILVSILFWYALTVHVNASISPNTNRGQYVYDQNHILSDSQVERINRLNEKMNKGSRAQRLFLFIYSKNPDTEYKFSNKRYFATEDNRISREIADRISTKESDASVNAVLSGNDKKNAEIMHQGNINVIAYNTSTGKTSFYADSSSYSPLTADIDTFPNRYWHKGFLVFGLHSHIPTLQASAITKFAERQSKPLIEFQRTGHYLYCILYQLTIAILIIWPIIKCLIIVFSGNDTYTDSDADYDNGYLNGLTDFFILNHFFNNRK</sequence>
<dbReference type="Proteomes" id="UP001286376">
    <property type="component" value="Unassembled WGS sequence"/>
</dbReference>
<evidence type="ECO:0000313" key="2">
    <source>
        <dbReference type="EMBL" id="MDV8947604.1"/>
    </source>
</evidence>
<protein>
    <recommendedName>
        <fullName evidence="4">TPM domain-containing protein</fullName>
    </recommendedName>
</protein>
<evidence type="ECO:0000256" key="1">
    <source>
        <dbReference type="SAM" id="Phobius"/>
    </source>
</evidence>